<dbReference type="PANTHER" id="PTHR23240">
    <property type="entry name" value="DNA CROSS-LINK REPAIR PROTEIN PSO2/SNM1-RELATED"/>
    <property type="match status" value="1"/>
</dbReference>
<dbReference type="GO" id="GO:0006310">
    <property type="term" value="P:DNA recombination"/>
    <property type="evidence" value="ECO:0007669"/>
    <property type="project" value="UniProtKB-KW"/>
</dbReference>
<dbReference type="Proteomes" id="UP001190700">
    <property type="component" value="Unassembled WGS sequence"/>
</dbReference>
<feature type="region of interest" description="Disordered" evidence="13">
    <location>
        <begin position="395"/>
        <end position="426"/>
    </location>
</feature>
<keyword evidence="8" id="KW-0233">DNA recombination</keyword>
<dbReference type="Pfam" id="PF07522">
    <property type="entry name" value="DRMBL"/>
    <property type="match status" value="1"/>
</dbReference>
<dbReference type="Pfam" id="PF12706">
    <property type="entry name" value="Lactamase_B_2"/>
    <property type="match status" value="1"/>
</dbReference>
<feature type="compositionally biased region" description="Basic and acidic residues" evidence="13">
    <location>
        <begin position="519"/>
        <end position="538"/>
    </location>
</feature>
<feature type="domain" description="Metallo-beta-lactamase" evidence="14">
    <location>
        <begin position="2"/>
        <end position="176"/>
    </location>
</feature>
<keyword evidence="16" id="KW-1185">Reference proteome</keyword>
<evidence type="ECO:0000256" key="13">
    <source>
        <dbReference type="SAM" id="MobiDB-lite"/>
    </source>
</evidence>
<evidence type="ECO:0000256" key="4">
    <source>
        <dbReference type="ARBA" id="ARBA00022759"/>
    </source>
</evidence>
<evidence type="ECO:0000256" key="10">
    <source>
        <dbReference type="ARBA" id="ARBA00023242"/>
    </source>
</evidence>
<dbReference type="SUPFAM" id="SSF56281">
    <property type="entry name" value="Metallo-hydrolase/oxidoreductase"/>
    <property type="match status" value="1"/>
</dbReference>
<dbReference type="GO" id="GO:0005634">
    <property type="term" value="C:nucleus"/>
    <property type="evidence" value="ECO:0007669"/>
    <property type="project" value="UniProtKB-SubCell"/>
</dbReference>
<evidence type="ECO:0000256" key="12">
    <source>
        <dbReference type="ARBA" id="ARBA00042677"/>
    </source>
</evidence>
<feature type="compositionally biased region" description="Polar residues" evidence="13">
    <location>
        <begin position="500"/>
        <end position="518"/>
    </location>
</feature>
<evidence type="ECO:0000256" key="5">
    <source>
        <dbReference type="ARBA" id="ARBA00022763"/>
    </source>
</evidence>
<sequence>MLQPCMIPVDEGKTSFVAVDYWSCRDDIVAYFLTHAHADHISGLSDTWGGRRIFCSKVTRALLRRKFPKLKAQITSLEIGEPFFLPVNKDTCSLTVTPLEAFHCAGAVQYLFECAFGRILHTGDFRWEVDEHSLPDGLLRAPIDYALVDNTFCNPIFEHPPRARAATEVLRIVRDHPEHTILFGVDSLGKEELLGEVARALKAPVYLPTERYEAVRLMGLPEELFTNNKQHSRVHAVPRQLLTESFVGSYCNSPTLGILATGLDSRAKAGGVSKCLYHVKYSLHCCYRELEAYLNLLRPRHVAGILKSGAPPAVCTDPRRQLAHVCSNNESSAARNPGQLHPCFFFTVPPPLPSSPGWESWRHILQRGDSATRRRLRRGPGVRISPALHMSEAAAGETEPLHASASCAQLHPSPRPADQHSDPAASLGRASFSSVYVHPVTGPLDDASWKDPAVKVALEILAKPKARTGEAQTDDRSWDSNTSACRLALEVLRAPWPSLKTSPSADLSPQLAQQQDQPRWSDRSVKSGPQSRKDEASVAIEILEKPRERSRLHPKRQRVDVSDGVQIALAVLDCLA</sequence>
<dbReference type="GO" id="GO:0036297">
    <property type="term" value="P:interstrand cross-link repair"/>
    <property type="evidence" value="ECO:0007669"/>
    <property type="project" value="TreeGrafter"/>
</dbReference>
<evidence type="ECO:0000313" key="16">
    <source>
        <dbReference type="Proteomes" id="UP001190700"/>
    </source>
</evidence>
<evidence type="ECO:0000256" key="1">
    <source>
        <dbReference type="ARBA" id="ARBA00004123"/>
    </source>
</evidence>
<dbReference type="InterPro" id="IPR036866">
    <property type="entry name" value="RibonucZ/Hydroxyglut_hydro"/>
</dbReference>
<gene>
    <name evidence="15" type="ORF">CYMTET_24829</name>
</gene>
<protein>
    <recommendedName>
        <fullName evidence="11">Protein artemis</fullName>
    </recommendedName>
    <alternativeName>
        <fullName evidence="12">DNA cross-link repair 1C protein</fullName>
    </alternativeName>
</protein>
<name>A0AAE0KZT5_9CHLO</name>
<dbReference type="GO" id="GO:0004519">
    <property type="term" value="F:endonuclease activity"/>
    <property type="evidence" value="ECO:0007669"/>
    <property type="project" value="UniProtKB-KW"/>
</dbReference>
<comment type="similarity">
    <text evidence="2">Belongs to the DNA repair metallo-beta-lactamase (DRMBL) family.</text>
</comment>
<evidence type="ECO:0000256" key="9">
    <source>
        <dbReference type="ARBA" id="ARBA00023204"/>
    </source>
</evidence>
<dbReference type="GO" id="GO:0035312">
    <property type="term" value="F:5'-3' DNA exonuclease activity"/>
    <property type="evidence" value="ECO:0007669"/>
    <property type="project" value="TreeGrafter"/>
</dbReference>
<feature type="region of interest" description="Disordered" evidence="13">
    <location>
        <begin position="500"/>
        <end position="538"/>
    </location>
</feature>
<keyword evidence="3" id="KW-0540">Nuclease</keyword>
<dbReference type="InterPro" id="IPR001279">
    <property type="entry name" value="Metallo-B-lactamas"/>
</dbReference>
<dbReference type="GO" id="GO:0003684">
    <property type="term" value="F:damaged DNA binding"/>
    <property type="evidence" value="ECO:0007669"/>
    <property type="project" value="TreeGrafter"/>
</dbReference>
<keyword evidence="9" id="KW-0234">DNA repair</keyword>
<proteinExistence type="inferred from homology"/>
<evidence type="ECO:0000256" key="11">
    <source>
        <dbReference type="ARBA" id="ARBA00039759"/>
    </source>
</evidence>
<evidence type="ECO:0000256" key="7">
    <source>
        <dbReference type="ARBA" id="ARBA00022839"/>
    </source>
</evidence>
<dbReference type="PANTHER" id="PTHR23240:SF8">
    <property type="entry name" value="PROTEIN ARTEMIS"/>
    <property type="match status" value="1"/>
</dbReference>
<dbReference type="Gene3D" id="3.60.15.10">
    <property type="entry name" value="Ribonuclease Z/Hydroxyacylglutathione hydrolase-like"/>
    <property type="match status" value="1"/>
</dbReference>
<organism evidence="15 16">
    <name type="scientific">Cymbomonas tetramitiformis</name>
    <dbReference type="NCBI Taxonomy" id="36881"/>
    <lineage>
        <taxon>Eukaryota</taxon>
        <taxon>Viridiplantae</taxon>
        <taxon>Chlorophyta</taxon>
        <taxon>Pyramimonadophyceae</taxon>
        <taxon>Pyramimonadales</taxon>
        <taxon>Pyramimonadaceae</taxon>
        <taxon>Cymbomonas</taxon>
    </lineage>
</organism>
<evidence type="ECO:0000313" key="15">
    <source>
        <dbReference type="EMBL" id="KAK3266554.1"/>
    </source>
</evidence>
<keyword evidence="10" id="KW-0539">Nucleus</keyword>
<evidence type="ECO:0000259" key="14">
    <source>
        <dbReference type="SMART" id="SM00849"/>
    </source>
</evidence>
<dbReference type="GO" id="GO:0006303">
    <property type="term" value="P:double-strand break repair via nonhomologous end joining"/>
    <property type="evidence" value="ECO:0007669"/>
    <property type="project" value="TreeGrafter"/>
</dbReference>
<dbReference type="AlphaFoldDB" id="A0AAE0KZT5"/>
<dbReference type="SMART" id="SM00849">
    <property type="entry name" value="Lactamase_B"/>
    <property type="match status" value="1"/>
</dbReference>
<evidence type="ECO:0000256" key="8">
    <source>
        <dbReference type="ARBA" id="ARBA00023172"/>
    </source>
</evidence>
<dbReference type="Gene3D" id="3.40.50.12650">
    <property type="match status" value="1"/>
</dbReference>
<reference evidence="15 16" key="1">
    <citation type="journal article" date="2015" name="Genome Biol. Evol.">
        <title>Comparative Genomics of a Bacterivorous Green Alga Reveals Evolutionary Causalities and Consequences of Phago-Mixotrophic Mode of Nutrition.</title>
        <authorList>
            <person name="Burns J.A."/>
            <person name="Paasch A."/>
            <person name="Narechania A."/>
            <person name="Kim E."/>
        </authorList>
    </citation>
    <scope>NUCLEOTIDE SEQUENCE [LARGE SCALE GENOMIC DNA]</scope>
    <source>
        <strain evidence="15 16">PLY_AMNH</strain>
    </source>
</reference>
<accession>A0AAE0KZT5</accession>
<keyword evidence="4" id="KW-0255">Endonuclease</keyword>
<evidence type="ECO:0000256" key="2">
    <source>
        <dbReference type="ARBA" id="ARBA00010304"/>
    </source>
</evidence>
<evidence type="ECO:0000256" key="6">
    <source>
        <dbReference type="ARBA" id="ARBA00022801"/>
    </source>
</evidence>
<evidence type="ECO:0000256" key="3">
    <source>
        <dbReference type="ARBA" id="ARBA00022722"/>
    </source>
</evidence>
<comment type="subcellular location">
    <subcellularLocation>
        <location evidence="1">Nucleus</location>
    </subcellularLocation>
</comment>
<keyword evidence="5" id="KW-0227">DNA damage</keyword>
<keyword evidence="6" id="KW-0378">Hydrolase</keyword>
<keyword evidence="7" id="KW-0269">Exonuclease</keyword>
<comment type="caution">
    <text evidence="15">The sequence shown here is derived from an EMBL/GenBank/DDBJ whole genome shotgun (WGS) entry which is preliminary data.</text>
</comment>
<dbReference type="EMBL" id="LGRX02012979">
    <property type="protein sequence ID" value="KAK3266554.1"/>
    <property type="molecule type" value="Genomic_DNA"/>
</dbReference>
<dbReference type="InterPro" id="IPR011084">
    <property type="entry name" value="DRMBL"/>
</dbReference>